<dbReference type="InterPro" id="IPR053888">
    <property type="entry name" value="MRM3-like_sub_bind"/>
</dbReference>
<accession>A0AAW0UC83</accession>
<name>A0AAW0UC83_SCYPA</name>
<evidence type="ECO:0000259" key="6">
    <source>
        <dbReference type="Pfam" id="PF22435"/>
    </source>
</evidence>
<dbReference type="PANTHER" id="PTHR43191">
    <property type="entry name" value="RRNA METHYLTRANSFERASE 3"/>
    <property type="match status" value="1"/>
</dbReference>
<comment type="caution">
    <text evidence="7">The sequence shown here is derived from an EMBL/GenBank/DDBJ whole genome shotgun (WGS) entry which is preliminary data.</text>
</comment>
<organism evidence="7 8">
    <name type="scientific">Scylla paramamosain</name>
    <name type="common">Mud crab</name>
    <dbReference type="NCBI Taxonomy" id="85552"/>
    <lineage>
        <taxon>Eukaryota</taxon>
        <taxon>Metazoa</taxon>
        <taxon>Ecdysozoa</taxon>
        <taxon>Arthropoda</taxon>
        <taxon>Crustacea</taxon>
        <taxon>Multicrustacea</taxon>
        <taxon>Malacostraca</taxon>
        <taxon>Eumalacostraca</taxon>
        <taxon>Eucarida</taxon>
        <taxon>Decapoda</taxon>
        <taxon>Pleocyemata</taxon>
        <taxon>Brachyura</taxon>
        <taxon>Eubrachyura</taxon>
        <taxon>Portunoidea</taxon>
        <taxon>Portunidae</taxon>
        <taxon>Portuninae</taxon>
        <taxon>Scylla</taxon>
    </lineage>
</organism>
<dbReference type="Pfam" id="PF00588">
    <property type="entry name" value="SpoU_methylase"/>
    <property type="match status" value="1"/>
</dbReference>
<feature type="domain" description="MRM3-like substrate binding" evidence="6">
    <location>
        <begin position="134"/>
        <end position="185"/>
    </location>
</feature>
<keyword evidence="3" id="KW-0808">Transferase</keyword>
<feature type="domain" description="tRNA/rRNA methyltransferase SpoU type" evidence="5">
    <location>
        <begin position="248"/>
        <end position="335"/>
    </location>
</feature>
<proteinExistence type="inferred from homology"/>
<dbReference type="GO" id="GO:0003723">
    <property type="term" value="F:RNA binding"/>
    <property type="evidence" value="ECO:0007669"/>
    <property type="project" value="InterPro"/>
</dbReference>
<dbReference type="InterPro" id="IPR051259">
    <property type="entry name" value="rRNA_Methyltransferase"/>
</dbReference>
<evidence type="ECO:0000256" key="3">
    <source>
        <dbReference type="ARBA" id="ARBA00022679"/>
    </source>
</evidence>
<sequence>MASKKSGNTDPQTGSVYIHTHTCSVHHRERQCQGVMLGAPSRLLRVLGCGERAWVRTSRMVARRPVRVHLKGLQQETQQAVQEYEDLLAASKTKGQKSKHHEQEPPAAAPDPDELLRSRIHFELLSDAKTYERKLLENMKYHKYRSEHQLFVAEGHRIIREALEHGVTPVALYFTRLKLVAALKAAPSKLKLEHVLALNDLPLFKAPYKTLQTWSSVTTSPGIVGVFKIPTIEPGHQPSTTTTNTLPLTLVMDEVREPGNLGGVLRTAAAVGVHQVLLMKGCCDPWETKVVRAGCGAHFRLRIRTKLTWDSIINYMPESAKIFLADVHHGEDIEDTLGVAGEEEVDGATIMQKGRNMGRKDNVYELDEEGNKVLVDNSYSDPQHLELYKHVPFHTLSYDQLGLVGSDGGAVLVIGGEVGVSNAAKKFVSDNFGTKVIVPLANGMDSLNVGVASGVILYEMQKQLYEITSKKLQEERYESER</sequence>
<evidence type="ECO:0000259" key="5">
    <source>
        <dbReference type="Pfam" id="PF00588"/>
    </source>
</evidence>
<dbReference type="GO" id="GO:0032259">
    <property type="term" value="P:methylation"/>
    <property type="evidence" value="ECO:0007669"/>
    <property type="project" value="UniProtKB-KW"/>
</dbReference>
<dbReference type="GO" id="GO:0008173">
    <property type="term" value="F:RNA methyltransferase activity"/>
    <property type="evidence" value="ECO:0007669"/>
    <property type="project" value="InterPro"/>
</dbReference>
<dbReference type="GO" id="GO:0006396">
    <property type="term" value="P:RNA processing"/>
    <property type="evidence" value="ECO:0007669"/>
    <property type="project" value="InterPro"/>
</dbReference>
<dbReference type="SUPFAM" id="SSF55315">
    <property type="entry name" value="L30e-like"/>
    <property type="match status" value="1"/>
</dbReference>
<dbReference type="InterPro" id="IPR029028">
    <property type="entry name" value="Alpha/beta_knot_MTases"/>
</dbReference>
<keyword evidence="2" id="KW-0489">Methyltransferase</keyword>
<protein>
    <recommendedName>
        <fullName evidence="9">rRNA methyltransferase 3, mitochondrial</fullName>
    </recommendedName>
</protein>
<evidence type="ECO:0000256" key="2">
    <source>
        <dbReference type="ARBA" id="ARBA00022603"/>
    </source>
</evidence>
<dbReference type="EMBL" id="JARAKH010000016">
    <property type="protein sequence ID" value="KAK8396322.1"/>
    <property type="molecule type" value="Genomic_DNA"/>
</dbReference>
<gene>
    <name evidence="7" type="ORF">O3P69_005394</name>
</gene>
<dbReference type="PANTHER" id="PTHR43191:SF2">
    <property type="entry name" value="RRNA METHYLTRANSFERASE 3, MITOCHONDRIAL"/>
    <property type="match status" value="1"/>
</dbReference>
<evidence type="ECO:0000256" key="1">
    <source>
        <dbReference type="ARBA" id="ARBA00007228"/>
    </source>
</evidence>
<dbReference type="Gene3D" id="3.30.1330.30">
    <property type="match status" value="1"/>
</dbReference>
<comment type="similarity">
    <text evidence="1">Belongs to the class IV-like SAM-binding methyltransferase superfamily. RNA methyltransferase TrmH family.</text>
</comment>
<dbReference type="SUPFAM" id="SSF75217">
    <property type="entry name" value="alpha/beta knot"/>
    <property type="match status" value="1"/>
</dbReference>
<keyword evidence="8" id="KW-1185">Reference proteome</keyword>
<dbReference type="InterPro" id="IPR001537">
    <property type="entry name" value="SpoU_MeTrfase"/>
</dbReference>
<dbReference type="Pfam" id="PF22435">
    <property type="entry name" value="MRM3-like_sub_bind"/>
    <property type="match status" value="1"/>
</dbReference>
<dbReference type="AlphaFoldDB" id="A0AAW0UC83"/>
<dbReference type="InterPro" id="IPR029026">
    <property type="entry name" value="tRNA_m1G_MTases_N"/>
</dbReference>
<feature type="region of interest" description="Disordered" evidence="4">
    <location>
        <begin position="91"/>
        <end position="112"/>
    </location>
</feature>
<evidence type="ECO:0008006" key="9">
    <source>
        <dbReference type="Google" id="ProtNLM"/>
    </source>
</evidence>
<dbReference type="InterPro" id="IPR029064">
    <property type="entry name" value="Ribosomal_eL30-like_sf"/>
</dbReference>
<evidence type="ECO:0000313" key="7">
    <source>
        <dbReference type="EMBL" id="KAK8396322.1"/>
    </source>
</evidence>
<dbReference type="Proteomes" id="UP001487740">
    <property type="component" value="Unassembled WGS sequence"/>
</dbReference>
<evidence type="ECO:0000256" key="4">
    <source>
        <dbReference type="SAM" id="MobiDB-lite"/>
    </source>
</evidence>
<dbReference type="Gene3D" id="3.40.1280.10">
    <property type="match status" value="1"/>
</dbReference>
<evidence type="ECO:0000313" key="8">
    <source>
        <dbReference type="Proteomes" id="UP001487740"/>
    </source>
</evidence>
<reference evidence="7 8" key="1">
    <citation type="submission" date="2023-03" db="EMBL/GenBank/DDBJ databases">
        <title>High-quality genome of Scylla paramamosain provides insights in environmental adaptation.</title>
        <authorList>
            <person name="Zhang L."/>
        </authorList>
    </citation>
    <scope>NUCLEOTIDE SEQUENCE [LARGE SCALE GENOMIC DNA]</scope>
    <source>
        <strain evidence="7">LZ_2023a</strain>
        <tissue evidence="7">Muscle</tissue>
    </source>
</reference>